<keyword evidence="4" id="KW-1185">Reference proteome</keyword>
<dbReference type="Proteomes" id="UP000655589">
    <property type="component" value="Unassembled WGS sequence"/>
</dbReference>
<feature type="compositionally biased region" description="Pro residues" evidence="1">
    <location>
        <begin position="528"/>
        <end position="543"/>
    </location>
</feature>
<sequence>MSVPATGVPAGFPGVVADEVDGVPLLLAAREGNVSGGIVFRVGSAHETLATAGITHLVEHLALRGQVRSEAHLNGQTQAGLTLFHVTGTAADVVAYLNDVCAALRDLPLDRLETEKDILRAEAGNRDPGVVGRLRINRHGARGRGLVGYGERGLDRLTADEVRDWAATWFTRGNAVAWFTGDAVPDGLDLRLPAGERMPAPPLTDVLGTTPACLTGLRDGVALDAVVSRDATSLTATLTALVLREALHRALRADADLAGSIDVTTEGLDAEHARLEIAVHAVDGKQDAVLGGVLDALGTLRYHVAADDLAAARAIAAEDLTALAAAPAADVLPSLAGRLATGRPLQRPEEVRAEIDRVTAEDVRTVARQVWDSALWLAPGTLDHVGVAQAPRFSEQPAVGRAYPRTGAPEVSLVLAEDGVGLVVPDGGVTVRFADCVLLETWPDGARALTGADGFRVALEPTLYDGLAADVVAGHVDGRVPADVVVRLPERAPEEIPAPAPPEEHGRRTRRARRAASRAAARAVSAPTEPPPVLPAVRPPAEPGPRAEPRSVAATVGLVVLLWVAGWVVLGGGQALLEDALDTELRLGFLPVLALLGATVGLINQRHPRQER</sequence>
<feature type="compositionally biased region" description="Basic residues" evidence="1">
    <location>
        <begin position="507"/>
        <end position="516"/>
    </location>
</feature>
<name>A0A8H9L568_9MICO</name>
<feature type="transmembrane region" description="Helical" evidence="2">
    <location>
        <begin position="585"/>
        <end position="603"/>
    </location>
</feature>
<dbReference type="Gene3D" id="3.30.830.10">
    <property type="entry name" value="Metalloenzyme, LuxS/M16 peptidase-like"/>
    <property type="match status" value="2"/>
</dbReference>
<reference evidence="3" key="1">
    <citation type="journal article" date="2014" name="Int. J. Syst. Evol. Microbiol.">
        <title>Complete genome sequence of Corynebacterium casei LMG S-19264T (=DSM 44701T), isolated from a smear-ripened cheese.</title>
        <authorList>
            <consortium name="US DOE Joint Genome Institute (JGI-PGF)"/>
            <person name="Walter F."/>
            <person name="Albersmeier A."/>
            <person name="Kalinowski J."/>
            <person name="Ruckert C."/>
        </authorList>
    </citation>
    <scope>NUCLEOTIDE SEQUENCE</scope>
    <source>
        <strain evidence="3">JCM 3051</strain>
    </source>
</reference>
<dbReference type="InterPro" id="IPR011249">
    <property type="entry name" value="Metalloenz_LuxS/M16"/>
</dbReference>
<reference evidence="3" key="2">
    <citation type="submission" date="2020-09" db="EMBL/GenBank/DDBJ databases">
        <authorList>
            <person name="Sun Q."/>
            <person name="Ohkuma M."/>
        </authorList>
    </citation>
    <scope>NUCLEOTIDE SEQUENCE</scope>
    <source>
        <strain evidence="3">JCM 3051</strain>
    </source>
</reference>
<evidence type="ECO:0000313" key="4">
    <source>
        <dbReference type="Proteomes" id="UP000655589"/>
    </source>
</evidence>
<evidence type="ECO:0000256" key="1">
    <source>
        <dbReference type="SAM" id="MobiDB-lite"/>
    </source>
</evidence>
<comment type="caution">
    <text evidence="3">The sequence shown here is derived from an EMBL/GenBank/DDBJ whole genome shotgun (WGS) entry which is preliminary data.</text>
</comment>
<dbReference type="GO" id="GO:0046872">
    <property type="term" value="F:metal ion binding"/>
    <property type="evidence" value="ECO:0007669"/>
    <property type="project" value="InterPro"/>
</dbReference>
<dbReference type="SUPFAM" id="SSF63411">
    <property type="entry name" value="LuxS/MPP-like metallohydrolase"/>
    <property type="match status" value="2"/>
</dbReference>
<proteinExistence type="predicted"/>
<feature type="compositionally biased region" description="Low complexity" evidence="1">
    <location>
        <begin position="517"/>
        <end position="527"/>
    </location>
</feature>
<dbReference type="AlphaFoldDB" id="A0A8H9L568"/>
<evidence type="ECO:0000256" key="2">
    <source>
        <dbReference type="SAM" id="Phobius"/>
    </source>
</evidence>
<feature type="transmembrane region" description="Helical" evidence="2">
    <location>
        <begin position="552"/>
        <end position="573"/>
    </location>
</feature>
<protein>
    <submittedName>
        <fullName evidence="3">Uncharacterized protein</fullName>
    </submittedName>
</protein>
<keyword evidence="2" id="KW-0812">Transmembrane</keyword>
<keyword evidence="2" id="KW-0472">Membrane</keyword>
<organism evidence="3 4">
    <name type="scientific">Promicromonospora citrea</name>
    <dbReference type="NCBI Taxonomy" id="43677"/>
    <lineage>
        <taxon>Bacteria</taxon>
        <taxon>Bacillati</taxon>
        <taxon>Actinomycetota</taxon>
        <taxon>Actinomycetes</taxon>
        <taxon>Micrococcales</taxon>
        <taxon>Promicromonosporaceae</taxon>
        <taxon>Promicromonospora</taxon>
    </lineage>
</organism>
<dbReference type="RefSeq" id="WP_189086999.1">
    <property type="nucleotide sequence ID" value="NZ_BMPT01000006.1"/>
</dbReference>
<accession>A0A8H9L568</accession>
<evidence type="ECO:0000313" key="3">
    <source>
        <dbReference type="EMBL" id="GGM24537.1"/>
    </source>
</evidence>
<feature type="region of interest" description="Disordered" evidence="1">
    <location>
        <begin position="492"/>
        <end position="548"/>
    </location>
</feature>
<gene>
    <name evidence="3" type="ORF">GCM10010102_20240</name>
</gene>
<dbReference type="EMBL" id="BMPT01000006">
    <property type="protein sequence ID" value="GGM24537.1"/>
    <property type="molecule type" value="Genomic_DNA"/>
</dbReference>
<keyword evidence="2" id="KW-1133">Transmembrane helix</keyword>